<name>A0A7C9HWZ4_9MICO</name>
<keyword evidence="1" id="KW-0472">Membrane</keyword>
<dbReference type="EMBL" id="WODA01000004">
    <property type="protein sequence ID" value="MUN06180.1"/>
    <property type="molecule type" value="Genomic_DNA"/>
</dbReference>
<keyword evidence="1" id="KW-0812">Transmembrane</keyword>
<evidence type="ECO:0000313" key="2">
    <source>
        <dbReference type="EMBL" id="MUN06180.1"/>
    </source>
</evidence>
<feature type="transmembrane region" description="Helical" evidence="1">
    <location>
        <begin position="101"/>
        <end position="125"/>
    </location>
</feature>
<keyword evidence="1" id="KW-1133">Transmembrane helix</keyword>
<sequence length="126" mass="12369">MVVLGVAIATVASFIASAALYAVPRVAAVVASASTPRPGIPVPMQMAAVLLRSLLVAALVAGLLIAAGWSGAAAGAVLGLALAVLPAVLLMGAVIHENVPIPVAAIHLLDWAIKLVLIGAIVGVFA</sequence>
<gene>
    <name evidence="2" type="ORF">GLX25_03485</name>
</gene>
<accession>A0A7C9HWZ4</accession>
<feature type="transmembrane region" description="Helical" evidence="1">
    <location>
        <begin position="76"/>
        <end position="95"/>
    </location>
</feature>
<dbReference type="OrthoDB" id="4571368at2"/>
<dbReference type="Pfam" id="PF08570">
    <property type="entry name" value="DUF1761"/>
    <property type="match status" value="1"/>
</dbReference>
<dbReference type="InterPro" id="IPR013879">
    <property type="entry name" value="DUF1761"/>
</dbReference>
<protein>
    <submittedName>
        <fullName evidence="2">DUF1761 family protein</fullName>
    </submittedName>
</protein>
<feature type="transmembrane region" description="Helical" evidence="1">
    <location>
        <begin position="49"/>
        <end position="69"/>
    </location>
</feature>
<comment type="caution">
    <text evidence="2">The sequence shown here is derived from an EMBL/GenBank/DDBJ whole genome shotgun (WGS) entry which is preliminary data.</text>
</comment>
<proteinExistence type="predicted"/>
<reference evidence="2 3" key="1">
    <citation type="submission" date="2019-11" db="EMBL/GenBank/DDBJ databases">
        <title>Agromyces kandeliae sp. nov., isolated from mangrove soil.</title>
        <authorList>
            <person name="Wang R."/>
        </authorList>
    </citation>
    <scope>NUCLEOTIDE SEQUENCE [LARGE SCALE GENOMIC DNA]</scope>
    <source>
        <strain evidence="2 3">JCM 11431</strain>
    </source>
</reference>
<evidence type="ECO:0000256" key="1">
    <source>
        <dbReference type="SAM" id="Phobius"/>
    </source>
</evidence>
<organism evidence="2 3">
    <name type="scientific">Agromyces luteolus</name>
    <dbReference type="NCBI Taxonomy" id="88373"/>
    <lineage>
        <taxon>Bacteria</taxon>
        <taxon>Bacillati</taxon>
        <taxon>Actinomycetota</taxon>
        <taxon>Actinomycetes</taxon>
        <taxon>Micrococcales</taxon>
        <taxon>Microbacteriaceae</taxon>
        <taxon>Agromyces</taxon>
    </lineage>
</organism>
<dbReference type="Proteomes" id="UP000480122">
    <property type="component" value="Unassembled WGS sequence"/>
</dbReference>
<keyword evidence="3" id="KW-1185">Reference proteome</keyword>
<dbReference type="AlphaFoldDB" id="A0A7C9HWZ4"/>
<dbReference type="RefSeq" id="WP_155840821.1">
    <property type="nucleotide sequence ID" value="NZ_BAAAIA010000006.1"/>
</dbReference>
<evidence type="ECO:0000313" key="3">
    <source>
        <dbReference type="Proteomes" id="UP000480122"/>
    </source>
</evidence>